<evidence type="ECO:0000256" key="1">
    <source>
        <dbReference type="ARBA" id="ARBA00005836"/>
    </source>
</evidence>
<dbReference type="GO" id="GO:0008237">
    <property type="term" value="F:metallopeptidase activity"/>
    <property type="evidence" value="ECO:0007669"/>
    <property type="project" value="UniProtKB-KW"/>
</dbReference>
<evidence type="ECO:0000259" key="7">
    <source>
        <dbReference type="Pfam" id="PF19290"/>
    </source>
</evidence>
<reference evidence="9" key="1">
    <citation type="submission" date="2010-02" db="EMBL/GenBank/DDBJ databases">
        <title>Complete sequence of Ferroglobus placidus DSM 10642.</title>
        <authorList>
            <consortium name="US DOE Joint Genome Institute"/>
            <person name="Lucas S."/>
            <person name="Copeland A."/>
            <person name="Lapidus A."/>
            <person name="Cheng J.-F."/>
            <person name="Bruce D."/>
            <person name="Goodwin L."/>
            <person name="Pitluck S."/>
            <person name="Saunders E."/>
            <person name="Brettin T."/>
            <person name="Detter J.C."/>
            <person name="Han C."/>
            <person name="Tapia R."/>
            <person name="Larimer F."/>
            <person name="Land M."/>
            <person name="Hauser L."/>
            <person name="Kyrpides N."/>
            <person name="Ivanova N."/>
            <person name="Holmes D."/>
            <person name="Lovley D."/>
            <person name="Kyrpides N."/>
            <person name="Anderson I.J."/>
            <person name="Woyke T."/>
        </authorList>
    </citation>
    <scope>NUCLEOTIDE SEQUENCE [LARGE SCALE GENOMIC DNA]</scope>
    <source>
        <strain evidence="9">DSM 10642 / AEDII12DO</strain>
    </source>
</reference>
<dbReference type="EMBL" id="CP001899">
    <property type="protein sequence ID" value="ADC65958.1"/>
    <property type="molecule type" value="Genomic_DNA"/>
</dbReference>
<dbReference type="OrthoDB" id="98233at2157"/>
<evidence type="ECO:0000313" key="8">
    <source>
        <dbReference type="EMBL" id="ADC65958.1"/>
    </source>
</evidence>
<dbReference type="KEGG" id="fpl:Ferp_1815"/>
<keyword evidence="3" id="KW-0378">Hydrolase</keyword>
<dbReference type="InterPro" id="IPR045569">
    <property type="entry name" value="Metalloprtase-TldD/E_C"/>
</dbReference>
<feature type="domain" description="Metalloprotease TldD/E N-terminal" evidence="5">
    <location>
        <begin position="3"/>
        <end position="64"/>
    </location>
</feature>
<dbReference type="InterPro" id="IPR036059">
    <property type="entry name" value="TldD/PmbA_sf"/>
</dbReference>
<dbReference type="Pfam" id="PF01523">
    <property type="entry name" value="PmbA_TldD_1st"/>
    <property type="match status" value="1"/>
</dbReference>
<dbReference type="STRING" id="589924.Ferp_1815"/>
<dbReference type="InterPro" id="IPR045570">
    <property type="entry name" value="Metalloprtase-TldD/E_cen_dom"/>
</dbReference>
<dbReference type="PANTHER" id="PTHR30624:SF0">
    <property type="entry name" value="METALLOPROTEASE SLR0863"/>
    <property type="match status" value="1"/>
</dbReference>
<dbReference type="Gene3D" id="3.30.2290.10">
    <property type="entry name" value="PmbA/TldD superfamily"/>
    <property type="match status" value="1"/>
</dbReference>
<feature type="domain" description="Metalloprotease TldD/E C-terminal" evidence="6">
    <location>
        <begin position="197"/>
        <end position="421"/>
    </location>
</feature>
<dbReference type="InterPro" id="IPR051463">
    <property type="entry name" value="Peptidase_U62_metallo"/>
</dbReference>
<dbReference type="SUPFAM" id="SSF111283">
    <property type="entry name" value="Putative modulator of DNA gyrase, PmbA/TldD"/>
    <property type="match status" value="1"/>
</dbReference>
<evidence type="ECO:0000256" key="2">
    <source>
        <dbReference type="ARBA" id="ARBA00022670"/>
    </source>
</evidence>
<evidence type="ECO:0000256" key="3">
    <source>
        <dbReference type="ARBA" id="ARBA00022801"/>
    </source>
</evidence>
<dbReference type="AlphaFoldDB" id="D3RZP5"/>
<reference evidence="8 9" key="2">
    <citation type="journal article" date="2011" name="Stand. Genomic Sci.">
        <title>Complete genome sequence of Ferroglobus placidus AEDII12DO.</title>
        <authorList>
            <person name="Anderson I."/>
            <person name="Risso C."/>
            <person name="Holmes D."/>
            <person name="Lucas S."/>
            <person name="Copeland A."/>
            <person name="Lapidus A."/>
            <person name="Cheng J.F."/>
            <person name="Bruce D."/>
            <person name="Goodwin L."/>
            <person name="Pitluck S."/>
            <person name="Saunders E."/>
            <person name="Brettin T."/>
            <person name="Detter J.C."/>
            <person name="Han C."/>
            <person name="Tapia R."/>
            <person name="Larimer F."/>
            <person name="Land M."/>
            <person name="Hauser L."/>
            <person name="Woyke T."/>
            <person name="Lovley D."/>
            <person name="Kyrpides N."/>
            <person name="Ivanova N."/>
        </authorList>
    </citation>
    <scope>NUCLEOTIDE SEQUENCE [LARGE SCALE GENOMIC DNA]</scope>
    <source>
        <strain evidence="9">DSM 10642 / AEDII12DO</strain>
    </source>
</reference>
<evidence type="ECO:0000259" key="5">
    <source>
        <dbReference type="Pfam" id="PF01523"/>
    </source>
</evidence>
<evidence type="ECO:0000256" key="4">
    <source>
        <dbReference type="ARBA" id="ARBA00023049"/>
    </source>
</evidence>
<keyword evidence="2" id="KW-0645">Protease</keyword>
<dbReference type="PANTHER" id="PTHR30624">
    <property type="entry name" value="UNCHARACTERIZED PROTEIN TLDD AND PMBA"/>
    <property type="match status" value="1"/>
</dbReference>
<dbReference type="InterPro" id="IPR035068">
    <property type="entry name" value="TldD/PmbA_N"/>
</dbReference>
<dbReference type="HOGENOM" id="CLU_026425_1_2_2"/>
<dbReference type="eggNOG" id="arCOG00321">
    <property type="taxonomic scope" value="Archaea"/>
</dbReference>
<dbReference type="RefSeq" id="WP_012966297.1">
    <property type="nucleotide sequence ID" value="NC_013849.1"/>
</dbReference>
<evidence type="ECO:0000259" key="6">
    <source>
        <dbReference type="Pfam" id="PF19289"/>
    </source>
</evidence>
<organism evidence="8 9">
    <name type="scientific">Ferroglobus placidus (strain DSM 10642 / AEDII12DO)</name>
    <dbReference type="NCBI Taxonomy" id="589924"/>
    <lineage>
        <taxon>Archaea</taxon>
        <taxon>Methanobacteriati</taxon>
        <taxon>Methanobacteriota</taxon>
        <taxon>Archaeoglobi</taxon>
        <taxon>Archaeoglobales</taxon>
        <taxon>Archaeoglobaceae</taxon>
        <taxon>Ferroglobus</taxon>
    </lineage>
</organism>
<dbReference type="Proteomes" id="UP000002613">
    <property type="component" value="Chromosome"/>
</dbReference>
<dbReference type="PIRSF" id="PIRSF004919">
    <property type="entry name" value="TldD"/>
    <property type="match status" value="1"/>
</dbReference>
<gene>
    <name evidence="8" type="ordered locus">Ferp_1815</name>
</gene>
<proteinExistence type="inferred from homology"/>
<comment type="similarity">
    <text evidence="1">Belongs to the peptidase U62 family.</text>
</comment>
<keyword evidence="9" id="KW-1185">Reference proteome</keyword>
<dbReference type="GO" id="GO:0005829">
    <property type="term" value="C:cytosol"/>
    <property type="evidence" value="ECO:0007669"/>
    <property type="project" value="TreeGrafter"/>
</dbReference>
<dbReference type="InterPro" id="IPR002510">
    <property type="entry name" value="Metalloprtase-TldD/E_N"/>
</dbReference>
<dbReference type="Pfam" id="PF19290">
    <property type="entry name" value="PmbA_TldD_2nd"/>
    <property type="match status" value="1"/>
</dbReference>
<dbReference type="GeneID" id="8779343"/>
<dbReference type="Pfam" id="PF19289">
    <property type="entry name" value="PmbA_TldD_3rd"/>
    <property type="match status" value="1"/>
</dbReference>
<keyword evidence="4" id="KW-0482">Metalloprotease</keyword>
<dbReference type="PaxDb" id="589924-Ferp_1815"/>
<dbReference type="GO" id="GO:0006508">
    <property type="term" value="P:proteolysis"/>
    <property type="evidence" value="ECO:0007669"/>
    <property type="project" value="UniProtKB-KW"/>
</dbReference>
<accession>D3RZP5</accession>
<name>D3RZP5_FERPA</name>
<evidence type="ECO:0000313" key="9">
    <source>
        <dbReference type="Proteomes" id="UP000002613"/>
    </source>
</evidence>
<dbReference type="InterPro" id="IPR025502">
    <property type="entry name" value="TldD"/>
</dbReference>
<protein>
    <submittedName>
        <fullName evidence="8">Peptidase U62 modulator of DNA gyrase</fullName>
    </submittedName>
</protein>
<feature type="domain" description="Metalloprotease TldD/E central" evidence="7">
    <location>
        <begin position="87"/>
        <end position="188"/>
    </location>
</feature>
<sequence length="425" mass="47300">MYYEIRELKAKSFQVSLENGKVENAKYSEYSGKSFRVLKNGFWGYFVGNLKDEEGLKRAEKLAIFEADSEVDSTPFEGSFIFKQKKKLEDVSVEEKVEFLRELDKILKREGIVSRKLTYLEVFRNVRIKNSSGGEVSYEVPRCGVIIQAYAKGETLQFYGERLMRVGGFEVVEKACEVAEKVAETVLKLTKAKTPPSGKMKVVMDPSLTGVFVHEAFGHAVEADHVLQNASVLAGKLGEKVADESVTIYDDPTLEEFGFFPFDDEGFKAERKTIVEEGVLKSYLHSRETAKKLGGRAGNGRSDALDFPIVRMSNTFLSPGEYTLEELLEEVKEGVILFGSRGGETNPATGYFHFNTKYGYIVRKGEIEEMIRDVSLSGNTLETLRRVKASKDLAFDPGFCGKAGQLVPVADGGPYTLVEAFVGGE</sequence>